<feature type="compositionally biased region" description="Polar residues" evidence="1">
    <location>
        <begin position="177"/>
        <end position="192"/>
    </location>
</feature>
<evidence type="ECO:0000256" key="1">
    <source>
        <dbReference type="SAM" id="MobiDB-lite"/>
    </source>
</evidence>
<reference evidence="2" key="2">
    <citation type="submission" date="2020-01" db="EMBL/GenBank/DDBJ databases">
        <title>Population-level Yeast Reference Genomes.</title>
        <authorList>
            <person name="Yue J.-X."/>
        </authorList>
    </citation>
    <scope>NUCLEOTIDE SEQUENCE</scope>
    <source>
        <strain evidence="2">CBS432</strain>
    </source>
</reference>
<sequence length="1283" mass="141783">MITNTEFDVPVDWLYKGKSRRKTNTKASRPSTSPASSSSKSTLKNGENSTSGNRTSNDKPRARSSSVSNAALSNIEKPDLERNNGNMSASDTDNIPLLTPINSGNRSDSADIDNLDTVDAIDVIDNDDNRSGTQFVRKKRSTSISNAVVSSKLRLANPSINATAAASVGKGKLPLISSPSNATIKRSNSTNGEKSKRSIFGSLFGKRSTSSSASTAKKPLPVVNTSTPANEPNDATKIGTSDQRAKELSSPMRGPAPTASKPPTPVSPLPSVLPSPALTVKDLSTVSLKRVSFAVDKFESDPPQQLPSRTPKKGNILIPDDMVSEIPSISVGISSSNQSAKSTNSNIKGPLYTKNSKEYILALENQKLALREAAKHQQEAHFAANRIAFEVASFKTASDAGGKLTAKSSKDTITKQSEEVPPPNVETGQEFENNKLAESLSKAGIDKPIHMHEHYFKEPDQDNCQDGDSMENNEVTLDVIYTRCCHLREILPIPSTLRQVKDKTAPLQILKFLNPKPTLIDILSFCDFITIAPIHTIVFDNVALNQDMFRIIISALVNSTVLDKLSLRNVRIDQDGWKLLCKFLLLNKSLNKLDISQTKVKSDLAESLYRHNMDWDLFTDVLSQRCHKPLEELLLNGIQFNKIPYSCFARLLTSFATQKNFPESGIRLGLAGATTSNISQDCLKFIFNWMSQYNVQGVDLAFNDLSTMVKSMVGKLSALSYNNLRYFILNSTNISTSYDLALLLKYLSKLPNLIFLDLSNLPQCFPDILPYMYKYLPRFPNLKRIHLDSNNLTLKELAVVCNILIKCKSLSHVSMTNQNVENFYLMNGGDSPVQQTNTDGESDSSCVLDVKGLFAKNSFSSTLYAFARDSPNLIGLDFDYDLISEEIQSRIALCLMRNMRRTMDSTFQLDELDSQDDLLFDGSLVTMTAESVLEKLNLLSDKNIKVKKDTTKRYLLKKYIEKFHILHHNVQHTIDSMFEKRKSGELPLQEKENLVRLLLLEQNLCNILELFSHNPNLNDVLGSGRDDSKESVDSYGEDSKLPALKHVESGYHVPEEKIQPENDVITARPHLMATDSGKTIDVFTGKPLVFKNSSSSTSAGCKKQEEEEGELHKWGFFVQQQRSLYPENESTRQTPLQSRHMPSNTQIVDKSTSSSSVSAFNNETAATSLFSPANPKILPKIPSGAVLRSAIMKAKGIDSIDDLIQNVNSNNVELENIYGESIQNSASTLTSGVDSDVSAPNPDKESLETLPADSTDDPNCEVKVTATYDKLLNNLSMERSIRL</sequence>
<dbReference type="VEuPathDB" id="FungiDB:SPAR_P01350"/>
<dbReference type="SUPFAM" id="SSF52047">
    <property type="entry name" value="RNI-like"/>
    <property type="match status" value="1"/>
</dbReference>
<accession>A0A8B8V0U5</accession>
<feature type="region of interest" description="Disordered" evidence="1">
    <location>
        <begin position="400"/>
        <end position="432"/>
    </location>
</feature>
<dbReference type="RefSeq" id="XP_033769632.1">
    <property type="nucleotide sequence ID" value="XM_033913741.1"/>
</dbReference>
<reference evidence="2" key="3">
    <citation type="submission" date="2025-07" db="EMBL/GenBank/DDBJ databases">
        <authorList>
            <consortium name="NCBI Genome Project"/>
        </authorList>
    </citation>
    <scope>NUCLEOTIDE SEQUENCE</scope>
    <source>
        <strain evidence="2">CBS432</strain>
    </source>
</reference>
<feature type="region of interest" description="Disordered" evidence="1">
    <location>
        <begin position="172"/>
        <end position="270"/>
    </location>
</feature>
<dbReference type="OrthoDB" id="8436363at2759"/>
<gene>
    <name evidence="2" type="primary">GIP3</name>
    <name evidence="2" type="ORF">SPAR_P01350</name>
</gene>
<protein>
    <submittedName>
        <fullName evidence="2">Protein phosphatase regulator GIP3</fullName>
    </submittedName>
</protein>
<dbReference type="Gene3D" id="3.80.10.10">
    <property type="entry name" value="Ribonuclease Inhibitor"/>
    <property type="match status" value="1"/>
</dbReference>
<feature type="region of interest" description="Disordered" evidence="1">
    <location>
        <begin position="1228"/>
        <end position="1260"/>
    </location>
</feature>
<feature type="compositionally biased region" description="Polar residues" evidence="1">
    <location>
        <begin position="83"/>
        <end position="93"/>
    </location>
</feature>
<dbReference type="GeneID" id="54634077"/>
<name>A0A8B8V0U5_SACPA</name>
<feature type="compositionally biased region" description="Pro residues" evidence="1">
    <location>
        <begin position="260"/>
        <end position="270"/>
    </location>
</feature>
<feature type="compositionally biased region" description="Low complexity" evidence="1">
    <location>
        <begin position="208"/>
        <end position="218"/>
    </location>
</feature>
<feature type="compositionally biased region" description="Basic and acidic residues" evidence="1">
    <location>
        <begin position="408"/>
        <end position="418"/>
    </location>
</feature>
<organism evidence="2">
    <name type="scientific">Saccharomyces paradoxus</name>
    <name type="common">Yeast</name>
    <name type="synonym">Saccharomyces douglasii</name>
    <dbReference type="NCBI Taxonomy" id="27291"/>
    <lineage>
        <taxon>Eukaryota</taxon>
        <taxon>Fungi</taxon>
        <taxon>Dikarya</taxon>
        <taxon>Ascomycota</taxon>
        <taxon>Saccharomycotina</taxon>
        <taxon>Saccharomycetes</taxon>
        <taxon>Saccharomycetales</taxon>
        <taxon>Saccharomycetaceae</taxon>
        <taxon>Saccharomyces</taxon>
    </lineage>
</organism>
<feature type="compositionally biased region" description="Low complexity" evidence="1">
    <location>
        <begin position="25"/>
        <end position="41"/>
    </location>
</feature>
<feature type="compositionally biased region" description="Polar residues" evidence="1">
    <location>
        <begin position="42"/>
        <end position="55"/>
    </location>
</feature>
<dbReference type="InterPro" id="IPR032675">
    <property type="entry name" value="LRR_dom_sf"/>
</dbReference>
<feature type="region of interest" description="Disordered" evidence="1">
    <location>
        <begin position="1"/>
        <end position="109"/>
    </location>
</feature>
<reference evidence="2" key="1">
    <citation type="journal article" date="2017" name="Nat. Genet.">
        <title>Contrasting evolutionary genome dynamics between domesticated and wild yeasts.</title>
        <authorList>
            <person name="Yue J.X."/>
            <person name="Li J."/>
            <person name="Aigrain L."/>
            <person name="Hallin J."/>
            <person name="Persson K."/>
            <person name="Oliver K."/>
            <person name="Bergstrom A."/>
            <person name="Coupland P."/>
            <person name="Warringer J."/>
            <person name="Lagomarsino M.C."/>
            <person name="Fischer G."/>
            <person name="Durbin R."/>
            <person name="Liti G."/>
        </authorList>
    </citation>
    <scope>NUCLEOTIDE SEQUENCE</scope>
    <source>
        <strain evidence="2">CBS432</strain>
    </source>
</reference>
<evidence type="ECO:0000313" key="2">
    <source>
        <dbReference type="RefSeq" id="XP_033769632.1"/>
    </source>
</evidence>
<feature type="compositionally biased region" description="Polar residues" evidence="1">
    <location>
        <begin position="63"/>
        <end position="72"/>
    </location>
</feature>
<reference evidence="2" key="4">
    <citation type="submission" date="2025-08" db="UniProtKB">
        <authorList>
            <consortium name="RefSeq"/>
        </authorList>
    </citation>
    <scope>IDENTIFICATION</scope>
    <source>
        <strain evidence="2">CBS432</strain>
    </source>
</reference>
<dbReference type="KEGG" id="spao:SPAR_P01350"/>
<proteinExistence type="predicted"/>